<dbReference type="AlphaFoldDB" id="A0A0N7GSC2"/>
<dbReference type="Proteomes" id="UP000076088">
    <property type="component" value="Chromosome"/>
</dbReference>
<dbReference type="InterPro" id="IPR026893">
    <property type="entry name" value="Tyr/Ser_Pase_IphP-type"/>
</dbReference>
<dbReference type="Gene3D" id="3.90.190.10">
    <property type="entry name" value="Protein tyrosine phosphatase superfamily"/>
    <property type="match status" value="1"/>
</dbReference>
<reference evidence="2 4" key="1">
    <citation type="journal article" date="2015" name="Genome Announc.">
        <title>Complete Genome Sequence of Polypropylene Glycol- and Polyethylene Glycol-Degrading Sphingopyxis macrogoltabida Strain EY-1.</title>
        <authorList>
            <person name="Ohtsubo Y."/>
            <person name="Nagata Y."/>
            <person name="Numata M."/>
            <person name="Tsuchikane K."/>
            <person name="Hosoyama A."/>
            <person name="Yamazoe A."/>
            <person name="Tsuda M."/>
            <person name="Fujita N."/>
            <person name="Kawai F."/>
        </authorList>
    </citation>
    <scope>NUCLEOTIDE SEQUENCE [LARGE SCALE GENOMIC DNA]</scope>
    <source>
        <strain evidence="2 4">EY-1</strain>
    </source>
</reference>
<reference evidence="5" key="2">
    <citation type="submission" date="2015-11" db="EMBL/GenBank/DDBJ databases">
        <title>Complete genome sequence of a polyethylene-glycol degrader Sphingopyxis macrogoltabida 203N (NBRC 111659).</title>
        <authorList>
            <person name="Yoshiyuki O."/>
            <person name="Shouta N."/>
            <person name="Nagata Y."/>
            <person name="Numata M."/>
            <person name="Tsuchikane K."/>
            <person name="Hosoyama A."/>
            <person name="Yamazoe A."/>
            <person name="Tsuda M."/>
            <person name="Fujita N."/>
            <person name="Kawai F."/>
        </authorList>
    </citation>
    <scope>NUCLEOTIDE SEQUENCE [LARGE SCALE GENOMIC DNA]</scope>
    <source>
        <strain evidence="5">203N</strain>
    </source>
</reference>
<dbReference type="InterPro" id="IPR029021">
    <property type="entry name" value="Prot-tyrosine_phosphatase-like"/>
</dbReference>
<dbReference type="Proteomes" id="UP000058074">
    <property type="component" value="Chromosome"/>
</dbReference>
<dbReference type="RefSeq" id="WP_054587672.1">
    <property type="nucleotide sequence ID" value="NZ_CP009429.1"/>
</dbReference>
<dbReference type="KEGG" id="smaz:LH19_08110"/>
<evidence type="ECO:0000313" key="4">
    <source>
        <dbReference type="Proteomes" id="UP000058074"/>
    </source>
</evidence>
<sequence length="260" mass="28149">MLAERVLPLSGIHNFRDYGGYAVEGGGRLRGGILWRSAHHVEATPEDLAAVDALGLETIVDLRGDDEREVHPCRRSENFSARVLFAGGQTAGLAPHLQAAGGAIDNETARARMIDTYAGMPYRPALVATLRLYLAALSEYDAPSLVHCVAGKDRTGLAVAVVHRLLGVHEDDLMQDYLLTNSAGKIDERIAQGASQIRARYGGEIHDDAIRTLMSVNPAFLDAALATIRRDHGDVATYAEAVLNLTPEMHEAMVDKLVIY</sequence>
<keyword evidence="5" id="KW-1185">Reference proteome</keyword>
<dbReference type="Pfam" id="PF13350">
    <property type="entry name" value="Y_phosphatase3"/>
    <property type="match status" value="1"/>
</dbReference>
<dbReference type="PATRIC" id="fig|33050.5.peg.1656"/>
<dbReference type="EMBL" id="CP013344">
    <property type="protein sequence ID" value="AMU89701.1"/>
    <property type="molecule type" value="Genomic_DNA"/>
</dbReference>
<dbReference type="EMBL" id="CP012700">
    <property type="protein sequence ID" value="ALH80307.1"/>
    <property type="molecule type" value="Genomic_DNA"/>
</dbReference>
<dbReference type="KEGG" id="smag:AN936_07965"/>
<evidence type="ECO:0000313" key="5">
    <source>
        <dbReference type="Proteomes" id="UP000076088"/>
    </source>
</evidence>
<dbReference type="PROSITE" id="PS00383">
    <property type="entry name" value="TYR_PHOSPHATASE_1"/>
    <property type="match status" value="1"/>
</dbReference>
<dbReference type="PANTHER" id="PTHR31126">
    <property type="entry name" value="TYROSINE-PROTEIN PHOSPHATASE"/>
    <property type="match status" value="1"/>
</dbReference>
<protein>
    <submittedName>
        <fullName evidence="2">Protein tyrosine phosphatase</fullName>
    </submittedName>
</protein>
<comment type="similarity">
    <text evidence="1">Belongs to the protein-tyrosine phosphatase family.</text>
</comment>
<evidence type="ECO:0000313" key="3">
    <source>
        <dbReference type="EMBL" id="AMU89701.1"/>
    </source>
</evidence>
<evidence type="ECO:0000256" key="1">
    <source>
        <dbReference type="ARBA" id="ARBA00009580"/>
    </source>
</evidence>
<gene>
    <name evidence="2" type="ORF">AN936_07965</name>
    <name evidence="3" type="ORF">ATM17_11730</name>
</gene>
<reference evidence="3" key="3">
    <citation type="submission" date="2015-11" db="EMBL/GenBank/DDBJ databases">
        <authorList>
            <person name="Yoshiyuki O."/>
        </authorList>
    </citation>
    <scope>NUCLEOTIDE SEQUENCE</scope>
    <source>
        <strain evidence="3">203N</strain>
    </source>
</reference>
<accession>A0A0N7GSC2</accession>
<dbReference type="GO" id="GO:0004721">
    <property type="term" value="F:phosphoprotein phosphatase activity"/>
    <property type="evidence" value="ECO:0007669"/>
    <property type="project" value="InterPro"/>
</dbReference>
<dbReference type="InterPro" id="IPR016130">
    <property type="entry name" value="Tyr_Pase_AS"/>
</dbReference>
<evidence type="ECO:0000313" key="2">
    <source>
        <dbReference type="EMBL" id="ALH80307.1"/>
    </source>
</evidence>
<organism evidence="2 4">
    <name type="scientific">Sphingopyxis macrogoltabida</name>
    <name type="common">Sphingomonas macrogoltabidus</name>
    <dbReference type="NCBI Taxonomy" id="33050"/>
    <lineage>
        <taxon>Bacteria</taxon>
        <taxon>Pseudomonadati</taxon>
        <taxon>Pseudomonadota</taxon>
        <taxon>Alphaproteobacteria</taxon>
        <taxon>Sphingomonadales</taxon>
        <taxon>Sphingomonadaceae</taxon>
        <taxon>Sphingopyxis</taxon>
    </lineage>
</organism>
<dbReference type="SUPFAM" id="SSF52799">
    <property type="entry name" value="(Phosphotyrosine protein) phosphatases II"/>
    <property type="match status" value="1"/>
</dbReference>
<reference evidence="3 5" key="4">
    <citation type="journal article" date="2016" name="Genome Announc.">
        <title>Complete Genome Sequence of Sphingopyxis macrogoltabida Strain 203N (NBRC 111659), a Polyethylene Glycol Degrader.</title>
        <authorList>
            <person name="Ohtsubo Y."/>
            <person name="Nonoyama S."/>
            <person name="Nagata Y."/>
            <person name="Numata M."/>
            <person name="Tsuchikane K."/>
            <person name="Hosoyama A."/>
            <person name="Yamazoe A."/>
            <person name="Tsuda M."/>
            <person name="Fujita N."/>
            <person name="Kawai F."/>
        </authorList>
    </citation>
    <scope>NUCLEOTIDE SEQUENCE [LARGE SCALE GENOMIC DNA]</scope>
    <source>
        <strain evidence="3 5">203N</strain>
    </source>
</reference>
<dbReference type="PANTHER" id="PTHR31126:SF1">
    <property type="entry name" value="TYROSINE SPECIFIC PROTEIN PHOSPHATASES DOMAIN-CONTAINING PROTEIN"/>
    <property type="match status" value="1"/>
</dbReference>
<name>A0A0N7GSC2_SPHMC</name>
<dbReference type="STRING" id="33050.AN936_07965"/>
<proteinExistence type="inferred from homology"/>